<dbReference type="InParanoid" id="A0A6J2XZA7"/>
<proteinExistence type="inferred from homology"/>
<evidence type="ECO:0000256" key="7">
    <source>
        <dbReference type="RuleBase" id="RU079119"/>
    </source>
</evidence>
<keyword evidence="6 7" id="KW-0012">Acyltransferase</keyword>
<evidence type="ECO:0000313" key="10">
    <source>
        <dbReference type="RefSeq" id="XP_030756014.1"/>
    </source>
</evidence>
<dbReference type="OrthoDB" id="331948at2759"/>
<dbReference type="GO" id="GO:0016020">
    <property type="term" value="C:membrane"/>
    <property type="evidence" value="ECO:0007669"/>
    <property type="project" value="UniProtKB-SubCell"/>
</dbReference>
<sequence>MAWYWRALRVRKLLCPSVRNFYLKCRITYLSLTYNHFMDASYMADVCMGPMFWFVDTFTHAIGKLLVAAVISLTASVIFIAYWIGIPYWWKKNHYACIFLVTLGHWLLVNICFHYYMACTTHPGFPPEGELITEAVSICKKCIAPKPPRTHHCSVCNRCILKMDHHCPWLNNCVGYRNHRYFFMYMAYMVVGVIYLIMAGWELVYNSIMLSEDGCDELELEGHSVKINKTGALIPVTGTVILDSSFLEEHELEPVNPYRRKALIYMALINLGVLFALGALSVWHSLLITRGETSIEANINKAETLRLKEQGKTYRNPYNFGPKNNWILFLGLVEGRVFWKHILFPSTHEPIGDGLLWSTIHDDEKAVEQEEIFKLCKMKIHDVNNVEEVILNK</sequence>
<evidence type="ECO:0000313" key="9">
    <source>
        <dbReference type="Proteomes" id="UP000504635"/>
    </source>
</evidence>
<keyword evidence="9" id="KW-1185">Reference proteome</keyword>
<evidence type="ECO:0000259" key="8">
    <source>
        <dbReference type="Pfam" id="PF01529"/>
    </source>
</evidence>
<comment type="similarity">
    <text evidence="7">Belongs to the DHHC palmitoyltransferase family.</text>
</comment>
<dbReference type="PANTHER" id="PTHR12246">
    <property type="entry name" value="PALMITOYLTRANSFERASE ZDHHC16"/>
    <property type="match status" value="1"/>
</dbReference>
<comment type="catalytic activity">
    <reaction evidence="7">
        <text>L-cysteinyl-[protein] + hexadecanoyl-CoA = S-hexadecanoyl-L-cysteinyl-[protein] + CoA</text>
        <dbReference type="Rhea" id="RHEA:36683"/>
        <dbReference type="Rhea" id="RHEA-COMP:10131"/>
        <dbReference type="Rhea" id="RHEA-COMP:11032"/>
        <dbReference type="ChEBI" id="CHEBI:29950"/>
        <dbReference type="ChEBI" id="CHEBI:57287"/>
        <dbReference type="ChEBI" id="CHEBI:57379"/>
        <dbReference type="ChEBI" id="CHEBI:74151"/>
        <dbReference type="EC" id="2.3.1.225"/>
    </reaction>
</comment>
<feature type="transmembrane region" description="Helical" evidence="7">
    <location>
        <begin position="61"/>
        <end position="84"/>
    </location>
</feature>
<feature type="domain" description="Palmitoyltransferase DHHC" evidence="8">
    <location>
        <begin position="137"/>
        <end position="297"/>
    </location>
</feature>
<keyword evidence="3 7" id="KW-0812">Transmembrane</keyword>
<reference evidence="10" key="1">
    <citation type="submission" date="2025-08" db="UniProtKB">
        <authorList>
            <consortium name="RefSeq"/>
        </authorList>
    </citation>
    <scope>IDENTIFICATION</scope>
    <source>
        <tissue evidence="10">Gonads</tissue>
    </source>
</reference>
<organism evidence="9 10">
    <name type="scientific">Sitophilus oryzae</name>
    <name type="common">Rice weevil</name>
    <name type="synonym">Curculio oryzae</name>
    <dbReference type="NCBI Taxonomy" id="7048"/>
    <lineage>
        <taxon>Eukaryota</taxon>
        <taxon>Metazoa</taxon>
        <taxon>Ecdysozoa</taxon>
        <taxon>Arthropoda</taxon>
        <taxon>Hexapoda</taxon>
        <taxon>Insecta</taxon>
        <taxon>Pterygota</taxon>
        <taxon>Neoptera</taxon>
        <taxon>Endopterygota</taxon>
        <taxon>Coleoptera</taxon>
        <taxon>Polyphaga</taxon>
        <taxon>Cucujiformia</taxon>
        <taxon>Curculionidae</taxon>
        <taxon>Dryophthorinae</taxon>
        <taxon>Sitophilus</taxon>
    </lineage>
</organism>
<evidence type="ECO:0000256" key="4">
    <source>
        <dbReference type="ARBA" id="ARBA00022989"/>
    </source>
</evidence>
<gene>
    <name evidence="10" type="primary">LOC115882233</name>
</gene>
<feature type="transmembrane region" description="Helical" evidence="7">
    <location>
        <begin position="96"/>
        <end position="117"/>
    </location>
</feature>
<evidence type="ECO:0000256" key="5">
    <source>
        <dbReference type="ARBA" id="ARBA00023136"/>
    </source>
</evidence>
<comment type="subcellular location">
    <subcellularLocation>
        <location evidence="1">Membrane</location>
        <topology evidence="1">Multi-pass membrane protein</topology>
    </subcellularLocation>
</comment>
<dbReference type="Pfam" id="PF01529">
    <property type="entry name" value="DHHC"/>
    <property type="match status" value="1"/>
</dbReference>
<dbReference type="GO" id="GO:0019706">
    <property type="term" value="F:protein-cysteine S-palmitoyltransferase activity"/>
    <property type="evidence" value="ECO:0007669"/>
    <property type="project" value="UniProtKB-EC"/>
</dbReference>
<name>A0A6J2XZA7_SITOR</name>
<evidence type="ECO:0000256" key="1">
    <source>
        <dbReference type="ARBA" id="ARBA00004141"/>
    </source>
</evidence>
<dbReference type="FunCoup" id="A0A6J2XZA7">
    <property type="interactions" value="2179"/>
</dbReference>
<evidence type="ECO:0000256" key="6">
    <source>
        <dbReference type="ARBA" id="ARBA00023315"/>
    </source>
</evidence>
<accession>A0A6J2XZA7</accession>
<dbReference type="AlphaFoldDB" id="A0A6J2XZA7"/>
<dbReference type="GeneID" id="115882233"/>
<feature type="transmembrane region" description="Helical" evidence="7">
    <location>
        <begin position="262"/>
        <end position="283"/>
    </location>
</feature>
<keyword evidence="4 7" id="KW-1133">Transmembrane helix</keyword>
<comment type="domain">
    <text evidence="7">The DHHC domain is required for palmitoyltransferase activity.</text>
</comment>
<keyword evidence="2 7" id="KW-0808">Transferase</keyword>
<keyword evidence="5 7" id="KW-0472">Membrane</keyword>
<evidence type="ECO:0000256" key="2">
    <source>
        <dbReference type="ARBA" id="ARBA00022679"/>
    </source>
</evidence>
<dbReference type="Proteomes" id="UP000504635">
    <property type="component" value="Unplaced"/>
</dbReference>
<evidence type="ECO:0000256" key="3">
    <source>
        <dbReference type="ARBA" id="ARBA00022692"/>
    </source>
</evidence>
<dbReference type="RefSeq" id="XP_030756014.1">
    <property type="nucleotide sequence ID" value="XM_030900154.1"/>
</dbReference>
<dbReference type="InterPro" id="IPR039859">
    <property type="entry name" value="PFA4/ZDH16/20/ERF2-like"/>
</dbReference>
<dbReference type="KEGG" id="soy:115882233"/>
<dbReference type="InterPro" id="IPR001594">
    <property type="entry name" value="Palmitoyltrfase_DHHC"/>
</dbReference>
<dbReference type="PROSITE" id="PS50216">
    <property type="entry name" value="DHHC"/>
    <property type="match status" value="1"/>
</dbReference>
<dbReference type="EC" id="2.3.1.225" evidence="7"/>
<feature type="transmembrane region" description="Helical" evidence="7">
    <location>
        <begin position="182"/>
        <end position="201"/>
    </location>
</feature>
<protein>
    <recommendedName>
        <fullName evidence="7">Palmitoyltransferase</fullName>
        <ecNumber evidence="7">2.3.1.225</ecNumber>
    </recommendedName>
</protein>